<dbReference type="InterPro" id="IPR035905">
    <property type="entry name" value="Barstar-like_sf"/>
</dbReference>
<dbReference type="Gene3D" id="3.30.370.10">
    <property type="entry name" value="Barstar-like"/>
    <property type="match status" value="1"/>
</dbReference>
<comment type="caution">
    <text evidence="3">The sequence shown here is derived from an EMBL/GenBank/DDBJ whole genome shotgun (WGS) entry which is preliminary data.</text>
</comment>
<comment type="similarity">
    <text evidence="1">Belongs to the barstar family.</text>
</comment>
<gene>
    <name evidence="3" type="ORF">IW245_004712</name>
</gene>
<dbReference type="Proteomes" id="UP000622552">
    <property type="component" value="Unassembled WGS sequence"/>
</dbReference>
<dbReference type="EMBL" id="JADOUF010000001">
    <property type="protein sequence ID" value="MBG6138518.1"/>
    <property type="molecule type" value="Genomic_DNA"/>
</dbReference>
<name>A0A8J7GKT7_9ACTN</name>
<sequence>MARTLLFDASELPPGGWDRLDWLLLRESHVHRCADGPTLDSAVAKLERLDYKVVRLAAGSWRDGSDMHAALANALDFPGYYGRTLDALNDVLWDVAGYAYGSDPTTTGTVLALDGFERFAAGEPGTADAFLDIFASRARTALVMGHPMLCLVESRTEFPPVGATPVLRWP</sequence>
<feature type="domain" description="Barstar (barnase inhibitor)" evidence="2">
    <location>
        <begin position="52"/>
        <end position="151"/>
    </location>
</feature>
<dbReference type="Pfam" id="PF01337">
    <property type="entry name" value="Barstar"/>
    <property type="match status" value="1"/>
</dbReference>
<protein>
    <recommendedName>
        <fullName evidence="2">Barstar (barnase inhibitor) domain-containing protein</fullName>
    </recommendedName>
</protein>
<dbReference type="AlphaFoldDB" id="A0A8J7GKT7"/>
<evidence type="ECO:0000313" key="4">
    <source>
        <dbReference type="Proteomes" id="UP000622552"/>
    </source>
</evidence>
<evidence type="ECO:0000256" key="1">
    <source>
        <dbReference type="ARBA" id="ARBA00006845"/>
    </source>
</evidence>
<keyword evidence="4" id="KW-1185">Reference proteome</keyword>
<organism evidence="3 4">
    <name type="scientific">Longispora fulva</name>
    <dbReference type="NCBI Taxonomy" id="619741"/>
    <lineage>
        <taxon>Bacteria</taxon>
        <taxon>Bacillati</taxon>
        <taxon>Actinomycetota</taxon>
        <taxon>Actinomycetes</taxon>
        <taxon>Micromonosporales</taxon>
        <taxon>Micromonosporaceae</taxon>
        <taxon>Longispora</taxon>
    </lineage>
</organism>
<reference evidence="3" key="1">
    <citation type="submission" date="2020-11" db="EMBL/GenBank/DDBJ databases">
        <title>Sequencing the genomes of 1000 actinobacteria strains.</title>
        <authorList>
            <person name="Klenk H.-P."/>
        </authorList>
    </citation>
    <scope>NUCLEOTIDE SEQUENCE</scope>
    <source>
        <strain evidence="3">DSM 45356</strain>
    </source>
</reference>
<proteinExistence type="inferred from homology"/>
<evidence type="ECO:0000313" key="3">
    <source>
        <dbReference type="EMBL" id="MBG6138518.1"/>
    </source>
</evidence>
<dbReference type="InterPro" id="IPR000468">
    <property type="entry name" value="Barstar"/>
</dbReference>
<dbReference type="SUPFAM" id="SSF52038">
    <property type="entry name" value="Barstar-related"/>
    <property type="match status" value="1"/>
</dbReference>
<accession>A0A8J7GKT7</accession>
<evidence type="ECO:0000259" key="2">
    <source>
        <dbReference type="Pfam" id="PF01337"/>
    </source>
</evidence>
<dbReference type="RefSeq" id="WP_197005266.1">
    <property type="nucleotide sequence ID" value="NZ_BONS01000025.1"/>
</dbReference>